<evidence type="ECO:0000256" key="1">
    <source>
        <dbReference type="SAM" id="Phobius"/>
    </source>
</evidence>
<protein>
    <submittedName>
        <fullName evidence="2">Uncharacterized protein</fullName>
    </submittedName>
</protein>
<accession>A0A0F9FAI3</accession>
<keyword evidence="1" id="KW-0812">Transmembrane</keyword>
<keyword evidence="1" id="KW-1133">Transmembrane helix</keyword>
<reference evidence="2" key="1">
    <citation type="journal article" date="2015" name="Nature">
        <title>Complex archaea that bridge the gap between prokaryotes and eukaryotes.</title>
        <authorList>
            <person name="Spang A."/>
            <person name="Saw J.H."/>
            <person name="Jorgensen S.L."/>
            <person name="Zaremba-Niedzwiedzka K."/>
            <person name="Martijn J."/>
            <person name="Lind A.E."/>
            <person name="van Eijk R."/>
            <person name="Schleper C."/>
            <person name="Guy L."/>
            <person name="Ettema T.J."/>
        </authorList>
    </citation>
    <scope>NUCLEOTIDE SEQUENCE</scope>
</reference>
<sequence length="125" mass="13520">MHQDPGGRVRVTGRKLVLFLAKATIAALLLAWVLSQVHWRDYVIEAGSDGAGYSLVAGSSGARTYRVSRGMLWWKSELTLSADQIEPIPGTGRLVRPGMASSLRGVRYPLLATAVAHLLEFADST</sequence>
<organism evidence="2">
    <name type="scientific">marine sediment metagenome</name>
    <dbReference type="NCBI Taxonomy" id="412755"/>
    <lineage>
        <taxon>unclassified sequences</taxon>
        <taxon>metagenomes</taxon>
        <taxon>ecological metagenomes</taxon>
    </lineage>
</organism>
<comment type="caution">
    <text evidence="2">The sequence shown here is derived from an EMBL/GenBank/DDBJ whole genome shotgun (WGS) entry which is preliminary data.</text>
</comment>
<feature type="non-terminal residue" evidence="2">
    <location>
        <position position="125"/>
    </location>
</feature>
<dbReference type="EMBL" id="LAZR01033424">
    <property type="protein sequence ID" value="KKL48122.1"/>
    <property type="molecule type" value="Genomic_DNA"/>
</dbReference>
<keyword evidence="1" id="KW-0472">Membrane</keyword>
<feature type="transmembrane region" description="Helical" evidence="1">
    <location>
        <begin position="16"/>
        <end position="34"/>
    </location>
</feature>
<dbReference type="AlphaFoldDB" id="A0A0F9FAI3"/>
<proteinExistence type="predicted"/>
<evidence type="ECO:0000313" key="2">
    <source>
        <dbReference type="EMBL" id="KKL48122.1"/>
    </source>
</evidence>
<name>A0A0F9FAI3_9ZZZZ</name>
<gene>
    <name evidence="2" type="ORF">LCGC14_2328680</name>
</gene>